<dbReference type="Proteomes" id="UP000254400">
    <property type="component" value="Unassembled WGS sequence"/>
</dbReference>
<feature type="domain" description="L,D-TPase catalytic" evidence="7">
    <location>
        <begin position="5"/>
        <end position="147"/>
    </location>
</feature>
<gene>
    <name evidence="8" type="ORF">NCTC10343_05580</name>
</gene>
<evidence type="ECO:0000259" key="7">
    <source>
        <dbReference type="PROSITE" id="PS52029"/>
    </source>
</evidence>
<dbReference type="GeneID" id="93350983"/>
<dbReference type="GO" id="GO:0009252">
    <property type="term" value="P:peptidoglycan biosynthetic process"/>
    <property type="evidence" value="ECO:0007669"/>
    <property type="project" value="UniProtKB-UniPathway"/>
</dbReference>
<accession>A0A379LUW8</accession>
<evidence type="ECO:0000256" key="6">
    <source>
        <dbReference type="PROSITE-ProRule" id="PRU01373"/>
    </source>
</evidence>
<organism evidence="8 9">
    <name type="scientific">Paenibacillus polymyxa</name>
    <name type="common">Bacillus polymyxa</name>
    <dbReference type="NCBI Taxonomy" id="1406"/>
    <lineage>
        <taxon>Bacteria</taxon>
        <taxon>Bacillati</taxon>
        <taxon>Bacillota</taxon>
        <taxon>Bacilli</taxon>
        <taxon>Bacillales</taxon>
        <taxon>Paenibacillaceae</taxon>
        <taxon>Paenibacillus</taxon>
    </lineage>
</organism>
<name>A0A379LUW8_PAEPO</name>
<evidence type="ECO:0000256" key="3">
    <source>
        <dbReference type="ARBA" id="ARBA00022960"/>
    </source>
</evidence>
<evidence type="ECO:0000256" key="4">
    <source>
        <dbReference type="ARBA" id="ARBA00022984"/>
    </source>
</evidence>
<keyword evidence="3 6" id="KW-0133">Cell shape</keyword>
<dbReference type="Gene3D" id="2.40.440.10">
    <property type="entry name" value="L,D-transpeptidase catalytic domain-like"/>
    <property type="match status" value="1"/>
</dbReference>
<evidence type="ECO:0000313" key="9">
    <source>
        <dbReference type="Proteomes" id="UP000254400"/>
    </source>
</evidence>
<proteinExistence type="predicted"/>
<dbReference type="CDD" id="cd16913">
    <property type="entry name" value="YkuD_like"/>
    <property type="match status" value="1"/>
</dbReference>
<dbReference type="InterPro" id="IPR005490">
    <property type="entry name" value="LD_TPept_cat_dom"/>
</dbReference>
<evidence type="ECO:0000313" key="8">
    <source>
        <dbReference type="EMBL" id="SUE13158.1"/>
    </source>
</evidence>
<sequence>MSYHIMVNLKSNRRELGTLKMYNGSGSLVFGPVPALGRSEYDYAPTEIDGNTPTGEYTAQLASPRNDTAKNRRSYGMYGIVQMDPVSGQALTAKRNGRTGLWIHGGAPSDSGGLRPTHGCVRLSEDNQDGLVKAIKAAGGSGKVTISES</sequence>
<protein>
    <submittedName>
        <fullName evidence="8">L,D-transpeptidase catalytic domain</fullName>
    </submittedName>
</protein>
<dbReference type="GO" id="GO:0016740">
    <property type="term" value="F:transferase activity"/>
    <property type="evidence" value="ECO:0007669"/>
    <property type="project" value="UniProtKB-KW"/>
</dbReference>
<dbReference type="SUPFAM" id="SSF141523">
    <property type="entry name" value="L,D-transpeptidase catalytic domain-like"/>
    <property type="match status" value="1"/>
</dbReference>
<dbReference type="PROSITE" id="PS52029">
    <property type="entry name" value="LD_TPASE"/>
    <property type="match status" value="1"/>
</dbReference>
<feature type="active site" description="Nucleophile" evidence="6">
    <location>
        <position position="120"/>
    </location>
</feature>
<dbReference type="InterPro" id="IPR038063">
    <property type="entry name" value="Transpep_catalytic_dom"/>
</dbReference>
<evidence type="ECO:0000256" key="1">
    <source>
        <dbReference type="ARBA" id="ARBA00004752"/>
    </source>
</evidence>
<dbReference type="EMBL" id="UGSC01000002">
    <property type="protein sequence ID" value="SUE13158.1"/>
    <property type="molecule type" value="Genomic_DNA"/>
</dbReference>
<dbReference type="GO" id="GO:0008360">
    <property type="term" value="P:regulation of cell shape"/>
    <property type="evidence" value="ECO:0007669"/>
    <property type="project" value="UniProtKB-UniRule"/>
</dbReference>
<comment type="pathway">
    <text evidence="1 6">Cell wall biogenesis; peptidoglycan biosynthesis.</text>
</comment>
<dbReference type="GO" id="GO:0071555">
    <property type="term" value="P:cell wall organization"/>
    <property type="evidence" value="ECO:0007669"/>
    <property type="project" value="UniProtKB-UniRule"/>
</dbReference>
<keyword evidence="2" id="KW-0808">Transferase</keyword>
<keyword evidence="4 6" id="KW-0573">Peptidoglycan synthesis</keyword>
<keyword evidence="5 6" id="KW-0961">Cell wall biogenesis/degradation</keyword>
<reference evidence="8 9" key="1">
    <citation type="submission" date="2018-06" db="EMBL/GenBank/DDBJ databases">
        <authorList>
            <consortium name="Pathogen Informatics"/>
            <person name="Doyle S."/>
        </authorList>
    </citation>
    <scope>NUCLEOTIDE SEQUENCE [LARGE SCALE GENOMIC DNA]</scope>
    <source>
        <strain evidence="8 9">NCTC10343</strain>
    </source>
</reference>
<dbReference type="UniPathway" id="UPA00219"/>
<dbReference type="RefSeq" id="WP_019688392.1">
    <property type="nucleotide sequence ID" value="NZ_CP036497.1"/>
</dbReference>
<evidence type="ECO:0000256" key="2">
    <source>
        <dbReference type="ARBA" id="ARBA00022679"/>
    </source>
</evidence>
<dbReference type="AlphaFoldDB" id="A0A379LUW8"/>
<feature type="active site" description="Proton donor/acceptor" evidence="6">
    <location>
        <position position="104"/>
    </location>
</feature>
<dbReference type="Pfam" id="PF03734">
    <property type="entry name" value="YkuD"/>
    <property type="match status" value="1"/>
</dbReference>
<evidence type="ECO:0000256" key="5">
    <source>
        <dbReference type="ARBA" id="ARBA00023316"/>
    </source>
</evidence>